<organism evidence="4 5">
    <name type="scientific">Lunatimonas lonarensis</name>
    <dbReference type="NCBI Taxonomy" id="1232681"/>
    <lineage>
        <taxon>Bacteria</taxon>
        <taxon>Pseudomonadati</taxon>
        <taxon>Bacteroidota</taxon>
        <taxon>Cytophagia</taxon>
        <taxon>Cytophagales</taxon>
        <taxon>Cyclobacteriaceae</taxon>
    </lineage>
</organism>
<keyword evidence="5" id="KW-1185">Reference proteome</keyword>
<reference evidence="4 5" key="1">
    <citation type="submission" date="2013-02" db="EMBL/GenBank/DDBJ databases">
        <title>A novel strain isolated from Lonar lake, Maharashtra, India.</title>
        <authorList>
            <person name="Singh A."/>
        </authorList>
    </citation>
    <scope>NUCLEOTIDE SEQUENCE [LARGE SCALE GENOMIC DNA]</scope>
    <source>
        <strain evidence="4 5">AK24</strain>
    </source>
</reference>
<dbReference type="RefSeq" id="WP_010854919.1">
    <property type="nucleotide sequence ID" value="NZ_AQHR01000080.1"/>
</dbReference>
<dbReference type="PROSITE" id="PS50005">
    <property type="entry name" value="TPR"/>
    <property type="match status" value="1"/>
</dbReference>
<dbReference type="PANTHER" id="PTHR44858">
    <property type="entry name" value="TETRATRICOPEPTIDE REPEAT PROTEIN 6"/>
    <property type="match status" value="1"/>
</dbReference>
<dbReference type="Proteomes" id="UP000013909">
    <property type="component" value="Unassembled WGS sequence"/>
</dbReference>
<name>R7ZRE7_9BACT</name>
<sequence length="235" mass="26738">MATVDQGISKYKEGKFDEALVVFEKVLVSIPGDVECLTYRARTYSRLGRFEDSLVDFDTALRGNNFNCDLISDRAVVLHLMGRNEEALAELDRAQNLEPKNPYRYSSRAFLKDRMGDLNGALADYEIAIELDPEDAISLNNKGIVEEKLGYRAKSKKSFAKADELIGYKPMKPSMESSEKDSHTRTKVTPAYINENKRDTKLSFSYVVDTCKELLSNGEARNEFWNFVRNGFKRS</sequence>
<proteinExistence type="predicted"/>
<dbReference type="OrthoDB" id="5508659at2"/>
<dbReference type="SMART" id="SM00028">
    <property type="entry name" value="TPR"/>
    <property type="match status" value="4"/>
</dbReference>
<evidence type="ECO:0000256" key="2">
    <source>
        <dbReference type="ARBA" id="ARBA00022803"/>
    </source>
</evidence>
<feature type="repeat" description="TPR" evidence="3">
    <location>
        <begin position="102"/>
        <end position="135"/>
    </location>
</feature>
<evidence type="ECO:0000313" key="4">
    <source>
        <dbReference type="EMBL" id="EON76726.1"/>
    </source>
</evidence>
<dbReference type="PATRIC" id="fig|1288963.3.peg.2774"/>
<dbReference type="SUPFAM" id="SSF48452">
    <property type="entry name" value="TPR-like"/>
    <property type="match status" value="1"/>
</dbReference>
<accession>R7ZRE7</accession>
<evidence type="ECO:0000256" key="1">
    <source>
        <dbReference type="ARBA" id="ARBA00022737"/>
    </source>
</evidence>
<dbReference type="AlphaFoldDB" id="R7ZRE7"/>
<protein>
    <submittedName>
        <fullName evidence="4">TPR repeat protein</fullName>
    </submittedName>
</protein>
<dbReference type="PANTHER" id="PTHR44858:SF1">
    <property type="entry name" value="UDP-N-ACETYLGLUCOSAMINE--PEPTIDE N-ACETYLGLUCOSAMINYLTRANSFERASE SPINDLY-RELATED"/>
    <property type="match status" value="1"/>
</dbReference>
<dbReference type="Gene3D" id="1.25.40.10">
    <property type="entry name" value="Tetratricopeptide repeat domain"/>
    <property type="match status" value="2"/>
</dbReference>
<evidence type="ECO:0000256" key="3">
    <source>
        <dbReference type="PROSITE-ProRule" id="PRU00339"/>
    </source>
</evidence>
<dbReference type="EMBL" id="AQHR01000080">
    <property type="protein sequence ID" value="EON76726.1"/>
    <property type="molecule type" value="Genomic_DNA"/>
</dbReference>
<gene>
    <name evidence="4" type="ORF">ADIS_2785</name>
</gene>
<dbReference type="InterPro" id="IPR011990">
    <property type="entry name" value="TPR-like_helical_dom_sf"/>
</dbReference>
<dbReference type="InterPro" id="IPR050498">
    <property type="entry name" value="Ycf3"/>
</dbReference>
<dbReference type="InterPro" id="IPR019734">
    <property type="entry name" value="TPR_rpt"/>
</dbReference>
<keyword evidence="2 3" id="KW-0802">TPR repeat</keyword>
<comment type="caution">
    <text evidence="4">The sequence shown here is derived from an EMBL/GenBank/DDBJ whole genome shotgun (WGS) entry which is preliminary data.</text>
</comment>
<dbReference type="STRING" id="1232681.ADIS_2785"/>
<keyword evidence="1" id="KW-0677">Repeat</keyword>
<evidence type="ECO:0000313" key="5">
    <source>
        <dbReference type="Proteomes" id="UP000013909"/>
    </source>
</evidence>